<feature type="compositionally biased region" description="Basic and acidic residues" evidence="1">
    <location>
        <begin position="56"/>
        <end position="72"/>
    </location>
</feature>
<proteinExistence type="predicted"/>
<dbReference type="EMBL" id="LAZR01069765">
    <property type="protein sequence ID" value="KKK47067.1"/>
    <property type="molecule type" value="Genomic_DNA"/>
</dbReference>
<feature type="region of interest" description="Disordered" evidence="1">
    <location>
        <begin position="56"/>
        <end position="78"/>
    </location>
</feature>
<accession>A0A0F8VRX8</accession>
<comment type="caution">
    <text evidence="2">The sequence shown here is derived from an EMBL/GenBank/DDBJ whole genome shotgun (WGS) entry which is preliminary data.</text>
</comment>
<reference evidence="2" key="1">
    <citation type="journal article" date="2015" name="Nature">
        <title>Complex archaea that bridge the gap between prokaryotes and eukaryotes.</title>
        <authorList>
            <person name="Spang A."/>
            <person name="Saw J.H."/>
            <person name="Jorgensen S.L."/>
            <person name="Zaremba-Niedzwiedzka K."/>
            <person name="Martijn J."/>
            <person name="Lind A.E."/>
            <person name="van Eijk R."/>
            <person name="Schleper C."/>
            <person name="Guy L."/>
            <person name="Ettema T.J."/>
        </authorList>
    </citation>
    <scope>NUCLEOTIDE SEQUENCE</scope>
</reference>
<dbReference type="AlphaFoldDB" id="A0A0F8VRX8"/>
<gene>
    <name evidence="2" type="ORF">LCGC14_3158930</name>
</gene>
<evidence type="ECO:0000256" key="1">
    <source>
        <dbReference type="SAM" id="MobiDB-lite"/>
    </source>
</evidence>
<name>A0A0F8VRX8_9ZZZZ</name>
<organism evidence="2">
    <name type="scientific">marine sediment metagenome</name>
    <dbReference type="NCBI Taxonomy" id="412755"/>
    <lineage>
        <taxon>unclassified sequences</taxon>
        <taxon>metagenomes</taxon>
        <taxon>ecological metagenomes</taxon>
    </lineage>
</organism>
<evidence type="ECO:0000313" key="2">
    <source>
        <dbReference type="EMBL" id="KKK47067.1"/>
    </source>
</evidence>
<sequence>MAAGKLSAASLTKTTTFKIMSNTYTEEELVALRTQHRERVARCTRDLQARWKLEKEEEEKRLAEEEELRKMEEEEAEE</sequence>
<protein>
    <submittedName>
        <fullName evidence="2">Uncharacterized protein</fullName>
    </submittedName>
</protein>